<evidence type="ECO:0000313" key="2">
    <source>
        <dbReference type="WBParaSite" id="Hba_02765"/>
    </source>
</evidence>
<dbReference type="Proteomes" id="UP000095283">
    <property type="component" value="Unplaced"/>
</dbReference>
<evidence type="ECO:0000313" key="1">
    <source>
        <dbReference type="Proteomes" id="UP000095283"/>
    </source>
</evidence>
<proteinExistence type="predicted"/>
<name>A0A1I7WDA0_HETBA</name>
<dbReference type="AlphaFoldDB" id="A0A1I7WDA0"/>
<dbReference type="WBParaSite" id="Hba_02765">
    <property type="protein sequence ID" value="Hba_02765"/>
    <property type="gene ID" value="Hba_02765"/>
</dbReference>
<sequence>MVLTFCFNGNNTFTAAFATSEARLLSSLTIIVYSVLRSTNVNKTLFFPFPIIVSPSQSPIRSFLSTISGRSSILTRFLIFYHNVYDRVFWQFADVAINHPPLFYLYKSVYKLSHDAKISLYVALNNQPPVQDLSLSKLTVLSIFYFRRYFHGFLSKMTTSQYLQMSLFRAVCLDFLISLQFSADAMKRCEKPAIVHFPVAGKVPTIATDRLSEKFRIRQVLKIVKTMVNPLLYRLEPDIKKWLLLTI</sequence>
<keyword evidence="1" id="KW-1185">Reference proteome</keyword>
<organism evidence="1 2">
    <name type="scientific">Heterorhabditis bacteriophora</name>
    <name type="common">Entomopathogenic nematode worm</name>
    <dbReference type="NCBI Taxonomy" id="37862"/>
    <lineage>
        <taxon>Eukaryota</taxon>
        <taxon>Metazoa</taxon>
        <taxon>Ecdysozoa</taxon>
        <taxon>Nematoda</taxon>
        <taxon>Chromadorea</taxon>
        <taxon>Rhabditida</taxon>
        <taxon>Rhabditina</taxon>
        <taxon>Rhabditomorpha</taxon>
        <taxon>Strongyloidea</taxon>
        <taxon>Heterorhabditidae</taxon>
        <taxon>Heterorhabditis</taxon>
    </lineage>
</organism>
<protein>
    <submittedName>
        <fullName evidence="2">Uncharacterized protein</fullName>
    </submittedName>
</protein>
<reference evidence="2" key="1">
    <citation type="submission" date="2016-11" db="UniProtKB">
        <authorList>
            <consortium name="WormBaseParasite"/>
        </authorList>
    </citation>
    <scope>IDENTIFICATION</scope>
</reference>
<accession>A0A1I7WDA0</accession>